<dbReference type="InterPro" id="IPR055507">
    <property type="entry name" value="DUF7079"/>
</dbReference>
<comment type="caution">
    <text evidence="2">The sequence shown here is derived from an EMBL/GenBank/DDBJ whole genome shotgun (WGS) entry which is preliminary data.</text>
</comment>
<dbReference type="Proteomes" id="UP000307541">
    <property type="component" value="Unassembled WGS sequence"/>
</dbReference>
<evidence type="ECO:0000313" key="3">
    <source>
        <dbReference type="Proteomes" id="UP000307541"/>
    </source>
</evidence>
<feature type="domain" description="DUF7079" evidence="1">
    <location>
        <begin position="4"/>
        <end position="110"/>
    </location>
</feature>
<gene>
    <name evidence="2" type="ORF">D8779_07115</name>
</gene>
<keyword evidence="3" id="KW-1185">Reference proteome</keyword>
<evidence type="ECO:0000259" key="1">
    <source>
        <dbReference type="Pfam" id="PF23296"/>
    </source>
</evidence>
<organism evidence="2 3">
    <name type="scientific">Pseudomonas leptonychotis</name>
    <dbReference type="NCBI Taxonomy" id="2448482"/>
    <lineage>
        <taxon>Bacteria</taxon>
        <taxon>Pseudomonadati</taxon>
        <taxon>Pseudomonadota</taxon>
        <taxon>Gammaproteobacteria</taxon>
        <taxon>Pseudomonadales</taxon>
        <taxon>Pseudomonadaceae</taxon>
        <taxon>Pseudomonas</taxon>
    </lineage>
</organism>
<dbReference type="Pfam" id="PF23296">
    <property type="entry name" value="DUF7079"/>
    <property type="match status" value="1"/>
</dbReference>
<protein>
    <recommendedName>
        <fullName evidence="1">DUF7079 domain-containing protein</fullName>
    </recommendedName>
</protein>
<sequence>MMVSREEVWLALSELWLDTDLTEPTLRYIARQLHGSGFCAEQLQHIFQYEVAPQVWANHWTTAGVWDGFDPQWLVAGCRRHQQAGRWHRLKCRWLHRPMTYGCRLQWQQVLLYWAALVAAEPRQ</sequence>
<dbReference type="OrthoDB" id="6903108at2"/>
<dbReference type="AlphaFoldDB" id="A0A4T2A2F3"/>
<reference evidence="2 3" key="1">
    <citation type="submission" date="2018-10" db="EMBL/GenBank/DDBJ databases">
        <title>Pseudomonas leptonychotis sp. nov., isolated from Weddell seals in Antarctica.</title>
        <authorList>
            <person name="Novakova D."/>
            <person name="Svec P."/>
            <person name="Kralova S."/>
            <person name="Kristofova L."/>
            <person name="Zeman M."/>
            <person name="Pantucek R."/>
            <person name="Maslanova I."/>
            <person name="Sedlacek I."/>
        </authorList>
    </citation>
    <scope>NUCLEOTIDE SEQUENCE [LARGE SCALE GENOMIC DNA]</scope>
    <source>
        <strain evidence="2 3">CCM 8849</strain>
    </source>
</reference>
<proteinExistence type="predicted"/>
<evidence type="ECO:0000313" key="2">
    <source>
        <dbReference type="EMBL" id="TIH10442.1"/>
    </source>
</evidence>
<dbReference type="EMBL" id="RFLV01000001">
    <property type="protein sequence ID" value="TIH10442.1"/>
    <property type="molecule type" value="Genomic_DNA"/>
</dbReference>
<accession>A0A4T2A2F3</accession>
<name>A0A4T2A2F3_9PSED</name>